<gene>
    <name evidence="3" type="ORF">C9374_002317</name>
</gene>
<dbReference type="InterPro" id="IPR057692">
    <property type="entry name" value="DUF7932"/>
</dbReference>
<dbReference type="GeneID" id="68094773"/>
<feature type="compositionally biased region" description="Gly residues" evidence="1">
    <location>
        <begin position="116"/>
        <end position="168"/>
    </location>
</feature>
<organism evidence="3 4">
    <name type="scientific">Naegleria lovaniensis</name>
    <name type="common">Amoeba</name>
    <dbReference type="NCBI Taxonomy" id="51637"/>
    <lineage>
        <taxon>Eukaryota</taxon>
        <taxon>Discoba</taxon>
        <taxon>Heterolobosea</taxon>
        <taxon>Tetramitia</taxon>
        <taxon>Eutetramitia</taxon>
        <taxon>Vahlkampfiidae</taxon>
        <taxon>Naegleria</taxon>
    </lineage>
</organism>
<comment type="caution">
    <text evidence="3">The sequence shown here is derived from an EMBL/GenBank/DDBJ whole genome shotgun (WGS) entry which is preliminary data.</text>
</comment>
<dbReference type="RefSeq" id="XP_044550565.1">
    <property type="nucleotide sequence ID" value="XM_044691722.1"/>
</dbReference>
<feature type="region of interest" description="Disordered" evidence="1">
    <location>
        <begin position="113"/>
        <end position="168"/>
    </location>
</feature>
<feature type="compositionally biased region" description="Gly residues" evidence="1">
    <location>
        <begin position="205"/>
        <end position="237"/>
    </location>
</feature>
<feature type="compositionally biased region" description="Basic and acidic residues" evidence="1">
    <location>
        <begin position="1"/>
        <end position="15"/>
    </location>
</feature>
<feature type="region of interest" description="Disordered" evidence="1">
    <location>
        <begin position="1"/>
        <end position="21"/>
    </location>
</feature>
<proteinExistence type="predicted"/>
<dbReference type="AlphaFoldDB" id="A0AA88KLE1"/>
<protein>
    <recommendedName>
        <fullName evidence="2">DUF7932 domain-containing protein</fullName>
    </recommendedName>
</protein>
<evidence type="ECO:0000256" key="1">
    <source>
        <dbReference type="SAM" id="MobiDB-lite"/>
    </source>
</evidence>
<feature type="region of interest" description="Disordered" evidence="1">
    <location>
        <begin position="203"/>
        <end position="275"/>
    </location>
</feature>
<name>A0AA88KLE1_NAELO</name>
<sequence length="1120" mass="121529">MDLRVVIDKSGRKGQDGPCGENGMAGSCGTNGIQGINGNYGGNDGTLGGNGGHGSHATNGTKGLHGENGSHGSDIHIVLDYFSPTHMTLCDVNNLNFQNNQIVPMKDGSVVLISRGGDGGKGGDGGDGGKGGDGGCGGQGGDGGPGLNGKPGEHGANGGRGGDGGNGGNAGDGGNGGCGGNGGNIIIDTRNPYLLKFVSASTEPGMGGKGGRGGEFGRPGFGGRPGNGGNGGMGGMAGPQLVYQAPPGHSQPKPPQLSNGQRGPNGNMGLAGYNGAPGRSGLHGVDGLDGHMGSVMFRVLDANNQILEQSSTCYSLKVKSFSLQVLREEQEEDDGVLEPGELVCFKNIILTNEGGLTLPVGTVITIPDHHSKEISFLSNHVSYILNVPLRPYEDFIIPDRVGFGGQISERKSAILVGDTFSSKLGIEICSELSGSKFEACCQKQNYQVQYPVCFELMSATGTIGKKELATVIVTIRNVSTVMAYGIQSGTDGSKRRVAIQMEFDPRLILHKNSEDSMTSQWISNGNSVFVEIPNIHPSDSFTQVFFVEMSDRIQYFEHATIKATLLLRNIPIEQHERAIRFTPTYYPPSAGENNFDLIFFTDSHLSRIEFLTYTQVFDGLSLSVNYWDIEKYHGVSYVDALPSHEKNSPLQRHSPASWVNDCHGKVLLYPLRQYTQMDEIISTSSSSQMDARMDARDIFKAVAGFDILPTTTSTLMGHPLSSTSTTTINISESLLTSSSMESRLDGSVAATATTTVDSTDHSELARTDFGGLIFIGNVDAVQFVQRLYQACPLKEIPEKDLSENLVVSSPTLEMFQKKYTEFHKKLLSQKPNGYFQLCSSDFSPKPKQGVFAKTLLGKGTYKEIPLSVTDPILAITTMSGDGTNFLSSDSQVNFNSTQFEAGSNMGRLVNAILCSLPISKLFSILKNPTQWLKALIVVTEIEGTRQSMRYVHALIWAIYFKLYHAVVFNENLHWLCNFILDEFEKNASTYKVHPERDVLCETIVMALADLERKIKWKQSLFSKSIEQKQVYDKFKASLENLIYQKVIVDTKTSTAIKKSVKKRIKHMDVNYFSFHIKWITRLMVNGGGLQFENERLLTDKSTKSTFSSKSEDDQSEYLWQ</sequence>
<reference evidence="3 4" key="1">
    <citation type="journal article" date="2018" name="BMC Genomics">
        <title>The genome of Naegleria lovaniensis, the basis for a comparative approach to unravel pathogenicity factors of the human pathogenic amoeba N. fowleri.</title>
        <authorList>
            <person name="Liechti N."/>
            <person name="Schurch N."/>
            <person name="Bruggmann R."/>
            <person name="Wittwer M."/>
        </authorList>
    </citation>
    <scope>NUCLEOTIDE SEQUENCE [LARGE SCALE GENOMIC DNA]</scope>
    <source>
        <strain evidence="3 4">ATCC 30569</strain>
    </source>
</reference>
<evidence type="ECO:0000313" key="3">
    <source>
        <dbReference type="EMBL" id="KAG2386573.1"/>
    </source>
</evidence>
<feature type="domain" description="DUF7932" evidence="2">
    <location>
        <begin position="329"/>
        <end position="434"/>
    </location>
</feature>
<evidence type="ECO:0000313" key="4">
    <source>
        <dbReference type="Proteomes" id="UP000816034"/>
    </source>
</evidence>
<dbReference type="Pfam" id="PF25560">
    <property type="entry name" value="DUF7932"/>
    <property type="match status" value="1"/>
</dbReference>
<keyword evidence="4" id="KW-1185">Reference proteome</keyword>
<accession>A0AA88KLE1</accession>
<evidence type="ECO:0000259" key="2">
    <source>
        <dbReference type="Pfam" id="PF25560"/>
    </source>
</evidence>
<dbReference type="Proteomes" id="UP000816034">
    <property type="component" value="Unassembled WGS sequence"/>
</dbReference>
<dbReference type="EMBL" id="PYSW02000015">
    <property type="protein sequence ID" value="KAG2386573.1"/>
    <property type="molecule type" value="Genomic_DNA"/>
</dbReference>